<evidence type="ECO:0000256" key="2">
    <source>
        <dbReference type="ARBA" id="ARBA00008034"/>
    </source>
</evidence>
<comment type="caution">
    <text evidence="10">The sequence shown here is derived from an EMBL/GenBank/DDBJ whole genome shotgun (WGS) entry which is preliminary data.</text>
</comment>
<evidence type="ECO:0000256" key="7">
    <source>
        <dbReference type="ARBA" id="ARBA00023136"/>
    </source>
</evidence>
<keyword evidence="7 9" id="KW-0472">Membrane</keyword>
<dbReference type="Gene3D" id="1.10.3470.10">
    <property type="entry name" value="ABC transporter involved in vitamin B12 uptake, BtuC"/>
    <property type="match status" value="1"/>
</dbReference>
<dbReference type="PANTHER" id="PTHR30477">
    <property type="entry name" value="ABC-TRANSPORTER METAL-BINDING PROTEIN"/>
    <property type="match status" value="1"/>
</dbReference>
<dbReference type="InterPro" id="IPR001626">
    <property type="entry name" value="ABC_TroCD"/>
</dbReference>
<evidence type="ECO:0000256" key="9">
    <source>
        <dbReference type="SAM" id="Phobius"/>
    </source>
</evidence>
<dbReference type="GO" id="GO:0010043">
    <property type="term" value="P:response to zinc ion"/>
    <property type="evidence" value="ECO:0007669"/>
    <property type="project" value="TreeGrafter"/>
</dbReference>
<organism evidence="10 11">
    <name type="scientific">Pontibacter burrus</name>
    <dbReference type="NCBI Taxonomy" id="2704466"/>
    <lineage>
        <taxon>Bacteria</taxon>
        <taxon>Pseudomonadati</taxon>
        <taxon>Bacteroidota</taxon>
        <taxon>Cytophagia</taxon>
        <taxon>Cytophagales</taxon>
        <taxon>Hymenobacteraceae</taxon>
        <taxon>Pontibacter</taxon>
    </lineage>
</organism>
<comment type="similarity">
    <text evidence="2 8">Belongs to the ABC-3 integral membrane protein family.</text>
</comment>
<evidence type="ECO:0000256" key="8">
    <source>
        <dbReference type="RuleBase" id="RU003943"/>
    </source>
</evidence>
<keyword evidence="3 8" id="KW-0813">Transport</keyword>
<feature type="transmembrane region" description="Helical" evidence="9">
    <location>
        <begin position="57"/>
        <end position="77"/>
    </location>
</feature>
<dbReference type="GO" id="GO:0055085">
    <property type="term" value="P:transmembrane transport"/>
    <property type="evidence" value="ECO:0007669"/>
    <property type="project" value="InterPro"/>
</dbReference>
<gene>
    <name evidence="10" type="ORF">GXP69_09180</name>
</gene>
<dbReference type="RefSeq" id="WP_163914619.1">
    <property type="nucleotide sequence ID" value="NZ_JAAGWD010000003.1"/>
</dbReference>
<keyword evidence="6 9" id="KW-1133">Transmembrane helix</keyword>
<comment type="subcellular location">
    <subcellularLocation>
        <location evidence="1 8">Cell membrane</location>
        <topology evidence="1 8">Multi-pass membrane protein</topology>
    </subcellularLocation>
</comment>
<evidence type="ECO:0000256" key="3">
    <source>
        <dbReference type="ARBA" id="ARBA00022448"/>
    </source>
</evidence>
<keyword evidence="5 8" id="KW-0812">Transmembrane</keyword>
<dbReference type="CDD" id="cd06550">
    <property type="entry name" value="TM_ABC_iron-siderophores_like"/>
    <property type="match status" value="1"/>
</dbReference>
<dbReference type="Pfam" id="PF00950">
    <property type="entry name" value="ABC-3"/>
    <property type="match status" value="1"/>
</dbReference>
<dbReference type="SUPFAM" id="SSF81345">
    <property type="entry name" value="ABC transporter involved in vitamin B12 uptake, BtuC"/>
    <property type="match status" value="1"/>
</dbReference>
<sequence length="290" mass="31416">MNAFWIILTGSLVATCCSLLGCYLILRRMAMVGDAISHAVLPGIVIAFLFTGSRDSLPMIIGAGLLGVITTFLIEFFHRYARVQADASIGITFTWLFAIGIILISVFAGQVDLDQDCVLYGEIAYVPLDLWITDNNLSYGPRTIWTLGFVTLLIIAVIVLGYKELFLTAFDPAYAAAIGISTSVWYYLLMTAVSLTTVASFESVGAILVVAFLVGPPATAYLLTDNFKKMLVLSVLIGIVTSIVGYYLAFWLDGSIAGAMATITGLAFLLAFLFSPTHGQFFKRRKVIPA</sequence>
<name>A0A6B3LS47_9BACT</name>
<evidence type="ECO:0000313" key="11">
    <source>
        <dbReference type="Proteomes" id="UP000474777"/>
    </source>
</evidence>
<protein>
    <submittedName>
        <fullName evidence="10">Metal ABC transporter permease</fullName>
    </submittedName>
</protein>
<feature type="transmembrane region" description="Helical" evidence="9">
    <location>
        <begin position="89"/>
        <end position="109"/>
    </location>
</feature>
<feature type="transmembrane region" description="Helical" evidence="9">
    <location>
        <begin position="6"/>
        <end position="26"/>
    </location>
</feature>
<feature type="transmembrane region" description="Helical" evidence="9">
    <location>
        <begin position="256"/>
        <end position="275"/>
    </location>
</feature>
<evidence type="ECO:0000256" key="4">
    <source>
        <dbReference type="ARBA" id="ARBA00022475"/>
    </source>
</evidence>
<feature type="transmembrane region" description="Helical" evidence="9">
    <location>
        <begin position="174"/>
        <end position="198"/>
    </location>
</feature>
<dbReference type="AlphaFoldDB" id="A0A6B3LS47"/>
<reference evidence="10 11" key="1">
    <citation type="submission" date="2020-02" db="EMBL/GenBank/DDBJ databases">
        <authorList>
            <person name="Kim M.K."/>
        </authorList>
    </citation>
    <scope>NUCLEOTIDE SEQUENCE [LARGE SCALE GENOMIC DNA]</scope>
    <source>
        <strain evidence="10 11">BT327</strain>
    </source>
</reference>
<keyword evidence="4" id="KW-1003">Cell membrane</keyword>
<feature type="transmembrane region" description="Helical" evidence="9">
    <location>
        <begin position="204"/>
        <end position="223"/>
    </location>
</feature>
<evidence type="ECO:0000256" key="5">
    <source>
        <dbReference type="ARBA" id="ARBA00022692"/>
    </source>
</evidence>
<accession>A0A6B3LS47</accession>
<dbReference type="EMBL" id="JAAGWD010000003">
    <property type="protein sequence ID" value="NEM97865.1"/>
    <property type="molecule type" value="Genomic_DNA"/>
</dbReference>
<evidence type="ECO:0000256" key="6">
    <source>
        <dbReference type="ARBA" id="ARBA00022989"/>
    </source>
</evidence>
<feature type="transmembrane region" description="Helical" evidence="9">
    <location>
        <begin position="230"/>
        <end position="250"/>
    </location>
</feature>
<keyword evidence="11" id="KW-1185">Reference proteome</keyword>
<dbReference type="PANTHER" id="PTHR30477:SF8">
    <property type="entry name" value="METAL TRANSPORT SYSTEM MEMBRANE PROTEIN CT_070-RELATED"/>
    <property type="match status" value="1"/>
</dbReference>
<feature type="transmembrane region" description="Helical" evidence="9">
    <location>
        <begin position="33"/>
        <end position="51"/>
    </location>
</feature>
<evidence type="ECO:0000256" key="1">
    <source>
        <dbReference type="ARBA" id="ARBA00004651"/>
    </source>
</evidence>
<dbReference type="InterPro" id="IPR037294">
    <property type="entry name" value="ABC_BtuC-like"/>
</dbReference>
<feature type="transmembrane region" description="Helical" evidence="9">
    <location>
        <begin position="144"/>
        <end position="162"/>
    </location>
</feature>
<dbReference type="GO" id="GO:0043190">
    <property type="term" value="C:ATP-binding cassette (ABC) transporter complex"/>
    <property type="evidence" value="ECO:0007669"/>
    <property type="project" value="InterPro"/>
</dbReference>
<evidence type="ECO:0000313" key="10">
    <source>
        <dbReference type="EMBL" id="NEM97865.1"/>
    </source>
</evidence>
<dbReference type="Proteomes" id="UP000474777">
    <property type="component" value="Unassembled WGS sequence"/>
</dbReference>
<proteinExistence type="inferred from homology"/>